<proteinExistence type="predicted"/>
<organism evidence="2 3">
    <name type="scientific">Ceratodon purpureus</name>
    <name type="common">Fire moss</name>
    <name type="synonym">Dicranum purpureum</name>
    <dbReference type="NCBI Taxonomy" id="3225"/>
    <lineage>
        <taxon>Eukaryota</taxon>
        <taxon>Viridiplantae</taxon>
        <taxon>Streptophyta</taxon>
        <taxon>Embryophyta</taxon>
        <taxon>Bryophyta</taxon>
        <taxon>Bryophytina</taxon>
        <taxon>Bryopsida</taxon>
        <taxon>Dicranidae</taxon>
        <taxon>Pseudoditrichales</taxon>
        <taxon>Ditrichaceae</taxon>
        <taxon>Ceratodon</taxon>
    </lineage>
</organism>
<evidence type="ECO:0000256" key="1">
    <source>
        <dbReference type="SAM" id="MobiDB-lite"/>
    </source>
</evidence>
<feature type="compositionally biased region" description="Low complexity" evidence="1">
    <location>
        <begin position="1"/>
        <end position="21"/>
    </location>
</feature>
<protein>
    <submittedName>
        <fullName evidence="2">Uncharacterized protein</fullName>
    </submittedName>
</protein>
<name>A0A8T0GTK3_CERPU</name>
<keyword evidence="3" id="KW-1185">Reference proteome</keyword>
<evidence type="ECO:0000313" key="2">
    <source>
        <dbReference type="EMBL" id="KAG0561887.1"/>
    </source>
</evidence>
<sequence>KTLTRSLHPQTQQQTPTSLSPNKSNLQSQSPFLKSQQPPLNLPIHFTLRDTNWLHKPHHHSNISSHRMIPTCTTKSQPSLTSWKSVPNRFHNNNRDFNCMRPSCRRPYHALADSFPSYTFTFLRPYDMTSRET</sequence>
<comment type="caution">
    <text evidence="2">The sequence shown here is derived from an EMBL/GenBank/DDBJ whole genome shotgun (WGS) entry which is preliminary data.</text>
</comment>
<feature type="region of interest" description="Disordered" evidence="1">
    <location>
        <begin position="1"/>
        <end position="39"/>
    </location>
</feature>
<gene>
    <name evidence="2" type="ORF">KC19_9G100700</name>
</gene>
<feature type="non-terminal residue" evidence="2">
    <location>
        <position position="133"/>
    </location>
</feature>
<dbReference type="Proteomes" id="UP000822688">
    <property type="component" value="Chromosome 9"/>
</dbReference>
<feature type="compositionally biased region" description="Polar residues" evidence="1">
    <location>
        <begin position="22"/>
        <end position="39"/>
    </location>
</feature>
<feature type="non-terminal residue" evidence="2">
    <location>
        <position position="1"/>
    </location>
</feature>
<reference evidence="2" key="1">
    <citation type="submission" date="2020-06" db="EMBL/GenBank/DDBJ databases">
        <title>WGS assembly of Ceratodon purpureus strain R40.</title>
        <authorList>
            <person name="Carey S.B."/>
            <person name="Jenkins J."/>
            <person name="Shu S."/>
            <person name="Lovell J.T."/>
            <person name="Sreedasyam A."/>
            <person name="Maumus F."/>
            <person name="Tiley G.P."/>
            <person name="Fernandez-Pozo N."/>
            <person name="Barry K."/>
            <person name="Chen C."/>
            <person name="Wang M."/>
            <person name="Lipzen A."/>
            <person name="Daum C."/>
            <person name="Saski C.A."/>
            <person name="Payton A.C."/>
            <person name="Mcbreen J.C."/>
            <person name="Conrad R.E."/>
            <person name="Kollar L.M."/>
            <person name="Olsson S."/>
            <person name="Huttunen S."/>
            <person name="Landis J.B."/>
            <person name="Wickett N.J."/>
            <person name="Johnson M.G."/>
            <person name="Rensing S.A."/>
            <person name="Grimwood J."/>
            <person name="Schmutz J."/>
            <person name="Mcdaniel S.F."/>
        </authorList>
    </citation>
    <scope>NUCLEOTIDE SEQUENCE</scope>
    <source>
        <strain evidence="2">R40</strain>
    </source>
</reference>
<dbReference type="AlphaFoldDB" id="A0A8T0GTK3"/>
<evidence type="ECO:0000313" key="3">
    <source>
        <dbReference type="Proteomes" id="UP000822688"/>
    </source>
</evidence>
<dbReference type="EMBL" id="CM026430">
    <property type="protein sequence ID" value="KAG0561887.1"/>
    <property type="molecule type" value="Genomic_DNA"/>
</dbReference>
<accession>A0A8T0GTK3</accession>